<dbReference type="CDD" id="cd00009">
    <property type="entry name" value="AAA"/>
    <property type="match status" value="1"/>
</dbReference>
<evidence type="ECO:0000259" key="7">
    <source>
        <dbReference type="SMART" id="SM00382"/>
    </source>
</evidence>
<evidence type="ECO:0000256" key="2">
    <source>
        <dbReference type="ARBA" id="ARBA00005799"/>
    </source>
</evidence>
<dbReference type="SUPFAM" id="SSF52540">
    <property type="entry name" value="P-loop containing nucleoside triphosphate hydrolases"/>
    <property type="match status" value="1"/>
</dbReference>
<organism evidence="8 9">
    <name type="scientific">Geoalkalibacter halelectricus</name>
    <dbReference type="NCBI Taxonomy" id="2847045"/>
    <lineage>
        <taxon>Bacteria</taxon>
        <taxon>Pseudomonadati</taxon>
        <taxon>Thermodesulfobacteriota</taxon>
        <taxon>Desulfuromonadia</taxon>
        <taxon>Desulfuromonadales</taxon>
        <taxon>Geoalkalibacteraceae</taxon>
        <taxon>Geoalkalibacter</taxon>
    </lineage>
</organism>
<evidence type="ECO:0000256" key="5">
    <source>
        <dbReference type="ARBA" id="ARBA00030759"/>
    </source>
</evidence>
<dbReference type="InterPro" id="IPR027417">
    <property type="entry name" value="P-loop_NTPase"/>
</dbReference>
<evidence type="ECO:0000313" key="8">
    <source>
        <dbReference type="EMBL" id="UWZ80910.1"/>
    </source>
</evidence>
<accession>A0ABY5ZP31</accession>
<sequence>MKDAATYPFSAIIGQEELRTALLLNAVDPAIGGVLIQGHKGTGKSTVVRSLAALLPEIEVVADCPFHCPPAPVEAMHDECAARLRAGETLRIVKRAMPLVDLPLAATEDRVVGTLHLEKTLESGRRHFEPGLLAAANRGILYVDEVNLLPDHLVDLLLDAAATGVNRVEREGVSVSHPARFLLVGTMNPEEGELRPQFLDRFGLCVWVRGIEEVAQRREVVRRRMAFEENPAAFVEAWAAEEDALRSQVVRARAGLNAVVLSDAALDQAVRISLAVGVQGHRSDLAIARAARALAALLERREVGEAEIFEAALLVLPHRIAAAPPGERGDFRGYLQALLAGEKPAERLSAQDEEAGEMADWGPSMEIPGATAAGSQLFSFLKKKVLNASSNPTT</sequence>
<dbReference type="InterPro" id="IPR045006">
    <property type="entry name" value="CHLI-like"/>
</dbReference>
<proteinExistence type="inferred from homology"/>
<evidence type="ECO:0000313" key="9">
    <source>
        <dbReference type="Proteomes" id="UP001060414"/>
    </source>
</evidence>
<comment type="function">
    <text evidence="6">Involved in bacteriochlorophyll biosynthesis; introduces a magnesium ion into protoporphyrin IX to yield Mg-protoporphyrin IX.</text>
</comment>
<dbReference type="Pfam" id="PF01078">
    <property type="entry name" value="Mg_chelatase"/>
    <property type="match status" value="1"/>
</dbReference>
<dbReference type="InterPro" id="IPR000523">
    <property type="entry name" value="Mg_chelatse_chII-like_cat_dom"/>
</dbReference>
<keyword evidence="9" id="KW-1185">Reference proteome</keyword>
<dbReference type="InterPro" id="IPR003593">
    <property type="entry name" value="AAA+_ATPase"/>
</dbReference>
<feature type="domain" description="AAA+ ATPase" evidence="7">
    <location>
        <begin position="30"/>
        <end position="212"/>
    </location>
</feature>
<dbReference type="Gene3D" id="1.10.8.80">
    <property type="entry name" value="Magnesium chelatase subunit I, C-Terminal domain"/>
    <property type="match status" value="1"/>
</dbReference>
<dbReference type="Proteomes" id="UP001060414">
    <property type="component" value="Chromosome"/>
</dbReference>
<dbReference type="Gene3D" id="3.40.50.300">
    <property type="entry name" value="P-loop containing nucleotide triphosphate hydrolases"/>
    <property type="match status" value="1"/>
</dbReference>
<dbReference type="PANTHER" id="PTHR32039:SF9">
    <property type="entry name" value="MAGNESIUM-CHELATASE SUBUNIT CHLI-2, CHLOROPLASTIC"/>
    <property type="match status" value="1"/>
</dbReference>
<keyword evidence="4 8" id="KW-0067">ATP-binding</keyword>
<protein>
    <recommendedName>
        <fullName evidence="5">Mg-protoporphyrin IX chelatase</fullName>
    </recommendedName>
</protein>
<dbReference type="Pfam" id="PF17863">
    <property type="entry name" value="AAA_lid_2"/>
    <property type="match status" value="1"/>
</dbReference>
<dbReference type="PANTHER" id="PTHR32039">
    <property type="entry name" value="MAGNESIUM-CHELATASE SUBUNIT CHLI"/>
    <property type="match status" value="1"/>
</dbReference>
<evidence type="ECO:0000256" key="1">
    <source>
        <dbReference type="ARBA" id="ARBA00004800"/>
    </source>
</evidence>
<reference evidence="8" key="1">
    <citation type="journal article" date="2022" name="Environ. Microbiol.">
        <title>Geoalkalibacter halelectricus SAP #1 sp. nov. possessing extracellular electron transfer and mineral#reducing capabilities from a haloalkaline environment.</title>
        <authorList>
            <person name="Yadav S."/>
            <person name="Singh R."/>
            <person name="Sundharam S.S."/>
            <person name="Chaudhary S."/>
            <person name="Krishnamurthi S."/>
            <person name="Patil S.A."/>
        </authorList>
    </citation>
    <scope>NUCLEOTIDE SEQUENCE</scope>
    <source>
        <strain evidence="8">SAP-1</strain>
    </source>
</reference>
<dbReference type="RefSeq" id="WP_260749276.1">
    <property type="nucleotide sequence ID" value="NZ_CP092109.1"/>
</dbReference>
<gene>
    <name evidence="8" type="ORF">L9S41_05770</name>
</gene>
<evidence type="ECO:0000256" key="4">
    <source>
        <dbReference type="ARBA" id="ARBA00022840"/>
    </source>
</evidence>
<dbReference type="GO" id="GO:0005524">
    <property type="term" value="F:ATP binding"/>
    <property type="evidence" value="ECO:0007669"/>
    <property type="project" value="UniProtKB-KW"/>
</dbReference>
<dbReference type="InterPro" id="IPR041628">
    <property type="entry name" value="ChlI/MoxR_AAA_lid"/>
</dbReference>
<comment type="pathway">
    <text evidence="1">Porphyrin-containing compound metabolism; bacteriochlorophyll biosynthesis.</text>
</comment>
<evidence type="ECO:0000256" key="3">
    <source>
        <dbReference type="ARBA" id="ARBA00022741"/>
    </source>
</evidence>
<name>A0ABY5ZP31_9BACT</name>
<comment type="similarity">
    <text evidence="2">Belongs to the Mg-chelatase subunits D/I family.</text>
</comment>
<evidence type="ECO:0000256" key="6">
    <source>
        <dbReference type="ARBA" id="ARBA00053551"/>
    </source>
</evidence>
<keyword evidence="3" id="KW-0547">Nucleotide-binding</keyword>
<dbReference type="SMART" id="SM00382">
    <property type="entry name" value="AAA"/>
    <property type="match status" value="1"/>
</dbReference>
<dbReference type="EMBL" id="CP092109">
    <property type="protein sequence ID" value="UWZ80910.1"/>
    <property type="molecule type" value="Genomic_DNA"/>
</dbReference>